<sequence length="294" mass="31840">MTDWTSWQAHVEQTIADRGQWVGLCDGHGRPLIDMPTAQSMTAGQARLAEASLSMEMKVTGGKWAPVHPVVDLMIADGLGVFDEEGRLVVKNNIVDMVVVAKPGRRHAYVTSFPTAVGDATSPNTLRVQGTDLIGNLVTWPCPSVPQTWIPNVTLFEGDASGAYETPRLLSAMEMSLVADGYTMSGPAEETIRTLVQDSFDAVNYQCGWEDTPHMVVDMAPTGRESPLAHIRVTDGMVWETIAPPAQLAGVNITIDLWWPGDDPVLTRLPDKSGTALTTWTHPIGVVRIEQGGQ</sequence>
<keyword evidence="2" id="KW-1185">Reference proteome</keyword>
<proteinExistence type="predicted"/>
<dbReference type="RefSeq" id="WP_259427912.1">
    <property type="nucleotide sequence ID" value="NZ_JANWTC010000006.1"/>
</dbReference>
<gene>
    <name evidence="1" type="ORF">NYP18_09230</name>
</gene>
<comment type="caution">
    <text evidence="1">The sequence shown here is derived from an EMBL/GenBank/DDBJ whole genome shotgun (WGS) entry which is preliminary data.</text>
</comment>
<evidence type="ECO:0000313" key="1">
    <source>
        <dbReference type="EMBL" id="MCS5479841.1"/>
    </source>
</evidence>
<reference evidence="1 2" key="1">
    <citation type="submission" date="2022-08" db="EMBL/GenBank/DDBJ databases">
        <title>YIM 101645 draft genome.</title>
        <authorList>
            <person name="Chen X."/>
        </authorList>
    </citation>
    <scope>NUCLEOTIDE SEQUENCE [LARGE SCALE GENOMIC DNA]</scope>
    <source>
        <strain evidence="1 2">YIM 101645</strain>
    </source>
</reference>
<organism evidence="1 2">
    <name type="scientific">Corynebacterium lemuris</name>
    <dbReference type="NCBI Taxonomy" id="1859292"/>
    <lineage>
        <taxon>Bacteria</taxon>
        <taxon>Bacillati</taxon>
        <taxon>Actinomycetota</taxon>
        <taxon>Actinomycetes</taxon>
        <taxon>Mycobacteriales</taxon>
        <taxon>Corynebacteriaceae</taxon>
        <taxon>Corynebacterium</taxon>
    </lineage>
</organism>
<dbReference type="EMBL" id="JANWTC010000006">
    <property type="protein sequence ID" value="MCS5479841.1"/>
    <property type="molecule type" value="Genomic_DNA"/>
</dbReference>
<evidence type="ECO:0000313" key="2">
    <source>
        <dbReference type="Proteomes" id="UP001205965"/>
    </source>
</evidence>
<protein>
    <submittedName>
        <fullName evidence="1">Uncharacterized protein</fullName>
    </submittedName>
</protein>
<accession>A0ABT2FX71</accession>
<dbReference type="Proteomes" id="UP001205965">
    <property type="component" value="Unassembled WGS sequence"/>
</dbReference>
<name>A0ABT2FX71_9CORY</name>